<feature type="active site" description="Glycyl thioester intermediate" evidence="6">
    <location>
        <position position="186"/>
    </location>
</feature>
<comment type="catalytic activity">
    <reaction evidence="7">
        <text>ATP + [NEDD8 protein] + [E1 NEDD8-activating enzyme]-L-cysteine = AMP + diphosphate + [E1 NEDD8-activating enzyme]-S-[NEDD8 protein]-yl-L-cysteine.</text>
        <dbReference type="EC" id="6.2.1.64"/>
    </reaction>
</comment>
<dbReference type="InterPro" id="IPR023318">
    <property type="entry name" value="Ub_act_enz_dom_a_sf"/>
</dbReference>
<comment type="caution">
    <text evidence="9">The sequence shown here is derived from an EMBL/GenBank/DDBJ whole genome shotgun (WGS) entry which is preliminary data.</text>
</comment>
<dbReference type="SUPFAM" id="SSF69572">
    <property type="entry name" value="Activating enzymes of the ubiquitin-like proteins"/>
    <property type="match status" value="1"/>
</dbReference>
<evidence type="ECO:0000256" key="2">
    <source>
        <dbReference type="ARBA" id="ARBA00022490"/>
    </source>
</evidence>
<keyword evidence="2" id="KW-0963">Cytoplasm</keyword>
<dbReference type="GO" id="GO:0005524">
    <property type="term" value="F:ATP binding"/>
    <property type="evidence" value="ECO:0007669"/>
    <property type="project" value="UniProtKB-UniRule"/>
</dbReference>
<evidence type="ECO:0000313" key="10">
    <source>
        <dbReference type="Proteomes" id="UP001378960"/>
    </source>
</evidence>
<sequence>MIFPPGPFTDEDYDETFIPSPTSILILGSGGLGCEILKNLSMTASHELPLNLHIIDMDTISSSNLNRQFLFKDKDVGKYKCEIASLAVKDRIKVEYYIGKIEDYEDSFYEKFDIIISGLDSINARKWINETIWRIYNNSNNEKSIIFFDGGTEGFQGSIKIIIPGITACFQCYRSLIPDKIVYPLCTLANTPRLPEHCIEWAKQLGWEEIYQDKIFDYDNDEDVEKMFKIALKRANEFGIEGVTKSLTLGVVKNIIPAIASTNAIISGQLCNEVYKFISNCNPNMKDMGYYNGENGVLFDNEEYLPIDNCPVCGIRTEEIELDSNMELIDIVQLIKDKFELSMPVIMHNGIEIYNFKDQGGSLQLSKEGDVTIEVVDKTLLNGMKIRIKYYKV</sequence>
<proteinExistence type="inferred from homology"/>
<gene>
    <name evidence="9" type="ORF">DAPK24_024660</name>
</gene>
<feature type="domain" description="THIF-type NAD/FAD binding fold" evidence="8">
    <location>
        <begin position="22"/>
        <end position="286"/>
    </location>
</feature>
<dbReference type="GO" id="GO:0045116">
    <property type="term" value="P:protein neddylation"/>
    <property type="evidence" value="ECO:0007669"/>
    <property type="project" value="UniProtKB-UniRule"/>
</dbReference>
<reference evidence="9 10" key="1">
    <citation type="journal article" date="2023" name="Elife">
        <title>Identification of key yeast species and microbe-microbe interactions impacting larval growth of Drosophila in the wild.</title>
        <authorList>
            <person name="Mure A."/>
            <person name="Sugiura Y."/>
            <person name="Maeda R."/>
            <person name="Honda K."/>
            <person name="Sakurai N."/>
            <person name="Takahashi Y."/>
            <person name="Watada M."/>
            <person name="Katoh T."/>
            <person name="Gotoh A."/>
            <person name="Gotoh Y."/>
            <person name="Taniguchi I."/>
            <person name="Nakamura K."/>
            <person name="Hayashi T."/>
            <person name="Katayama T."/>
            <person name="Uemura T."/>
            <person name="Hattori Y."/>
        </authorList>
    </citation>
    <scope>NUCLEOTIDE SEQUENCE [LARGE SCALE GENOMIC DNA]</scope>
    <source>
        <strain evidence="9 10">PK-24</strain>
    </source>
</reference>
<accession>A0AAV5R3R1</accession>
<dbReference type="InterPro" id="IPR035985">
    <property type="entry name" value="Ubiquitin-activating_enz"/>
</dbReference>
<evidence type="ECO:0000256" key="4">
    <source>
        <dbReference type="ARBA" id="ARBA00022786"/>
    </source>
</evidence>
<dbReference type="AlphaFoldDB" id="A0AAV5R3R1"/>
<dbReference type="InterPro" id="IPR000594">
    <property type="entry name" value="ThiF_NAD_FAD-bd"/>
</dbReference>
<evidence type="ECO:0000259" key="8">
    <source>
        <dbReference type="Pfam" id="PF00899"/>
    </source>
</evidence>
<protein>
    <recommendedName>
        <fullName evidence="7">NEDD8-activating enzyme E1 catalytic subunit</fullName>
        <ecNumber evidence="7">6.2.1.64</ecNumber>
    </recommendedName>
</protein>
<comment type="subcellular location">
    <subcellularLocation>
        <location evidence="1">Cytoplasm</location>
    </subcellularLocation>
</comment>
<evidence type="ECO:0000256" key="1">
    <source>
        <dbReference type="ARBA" id="ARBA00004496"/>
    </source>
</evidence>
<dbReference type="GO" id="GO:0019781">
    <property type="term" value="F:NEDD8 activating enzyme activity"/>
    <property type="evidence" value="ECO:0007669"/>
    <property type="project" value="UniProtKB-UniRule"/>
</dbReference>
<dbReference type="EMBL" id="BTGB01000003">
    <property type="protein sequence ID" value="GMM45891.1"/>
    <property type="molecule type" value="Genomic_DNA"/>
</dbReference>
<dbReference type="InterPro" id="IPR033127">
    <property type="entry name" value="UBQ-activ_enz_E1_Cys_AS"/>
</dbReference>
<keyword evidence="10" id="KW-1185">Reference proteome</keyword>
<dbReference type="PANTHER" id="PTHR10953:SF6">
    <property type="entry name" value="NEDD8-ACTIVATING ENZYME E1 CATALYTIC SUBUNIT"/>
    <property type="match status" value="1"/>
</dbReference>
<dbReference type="GO" id="GO:0005737">
    <property type="term" value="C:cytoplasm"/>
    <property type="evidence" value="ECO:0007669"/>
    <property type="project" value="UniProtKB-SubCell"/>
</dbReference>
<dbReference type="GO" id="GO:0005634">
    <property type="term" value="C:nucleus"/>
    <property type="evidence" value="ECO:0007669"/>
    <property type="project" value="TreeGrafter"/>
</dbReference>
<dbReference type="Pfam" id="PF00899">
    <property type="entry name" value="ThiF"/>
    <property type="match status" value="1"/>
</dbReference>
<evidence type="ECO:0000256" key="3">
    <source>
        <dbReference type="ARBA" id="ARBA00022741"/>
    </source>
</evidence>
<evidence type="ECO:0000256" key="7">
    <source>
        <dbReference type="RuleBase" id="RU368009"/>
    </source>
</evidence>
<name>A0AAV5R3R1_PICKL</name>
<comment type="function">
    <text evidence="7">Catalytic subunit of the dimeric E1 enzyme, which activates NEDD8.</text>
</comment>
<keyword evidence="3 7" id="KW-0547">Nucleotide-binding</keyword>
<evidence type="ECO:0000256" key="5">
    <source>
        <dbReference type="ARBA" id="ARBA00022840"/>
    </source>
</evidence>
<keyword evidence="7" id="KW-0436">Ligase</keyword>
<evidence type="ECO:0000256" key="6">
    <source>
        <dbReference type="PROSITE-ProRule" id="PRU10132"/>
    </source>
</evidence>
<dbReference type="Gene3D" id="3.40.50.720">
    <property type="entry name" value="NAD(P)-binding Rossmann-like Domain"/>
    <property type="match status" value="1"/>
</dbReference>
<organism evidence="9 10">
    <name type="scientific">Pichia kluyveri</name>
    <name type="common">Yeast</name>
    <dbReference type="NCBI Taxonomy" id="36015"/>
    <lineage>
        <taxon>Eukaryota</taxon>
        <taxon>Fungi</taxon>
        <taxon>Dikarya</taxon>
        <taxon>Ascomycota</taxon>
        <taxon>Saccharomycotina</taxon>
        <taxon>Pichiomycetes</taxon>
        <taxon>Pichiales</taxon>
        <taxon>Pichiaceae</taxon>
        <taxon>Pichia</taxon>
    </lineage>
</organism>
<dbReference type="PANTHER" id="PTHR10953">
    <property type="entry name" value="UBIQUITIN-ACTIVATING ENZYME E1"/>
    <property type="match status" value="1"/>
</dbReference>
<keyword evidence="4 7" id="KW-0833">Ubl conjugation pathway</keyword>
<dbReference type="EC" id="6.2.1.64" evidence="7"/>
<comment type="similarity">
    <text evidence="7">Belongs to the ubiquitin-activating E1 family. UBA3 subfamily.</text>
</comment>
<comment type="pathway">
    <text evidence="7">Protein modification; protein neddylation.</text>
</comment>
<dbReference type="PROSITE" id="PS00865">
    <property type="entry name" value="UBIQUITIN_ACTIVAT_2"/>
    <property type="match status" value="1"/>
</dbReference>
<dbReference type="Proteomes" id="UP001378960">
    <property type="component" value="Unassembled WGS sequence"/>
</dbReference>
<dbReference type="InterPro" id="IPR045886">
    <property type="entry name" value="ThiF/MoeB/HesA"/>
</dbReference>
<dbReference type="Gene3D" id="1.10.10.520">
    <property type="entry name" value="Ubiquitin activating enzymes (Uba3). Chain: B, domain 2"/>
    <property type="match status" value="1"/>
</dbReference>
<evidence type="ECO:0000313" key="9">
    <source>
        <dbReference type="EMBL" id="GMM45891.1"/>
    </source>
</evidence>
<keyword evidence="5 7" id="KW-0067">ATP-binding</keyword>